<keyword evidence="1" id="KW-1133">Transmembrane helix</keyword>
<feature type="transmembrane region" description="Helical" evidence="1">
    <location>
        <begin position="300"/>
        <end position="324"/>
    </location>
</feature>
<dbReference type="RefSeq" id="WP_060150125.1">
    <property type="nucleotide sequence ID" value="NZ_LPGD01000098.1"/>
</dbReference>
<feature type="transmembrane region" description="Helical" evidence="1">
    <location>
        <begin position="94"/>
        <end position="112"/>
    </location>
</feature>
<sequence length="562" mass="60975">MEGIGKRVPLVGNLSSPATRLFVRTGAGACICALLLAFDPHVPGLMSSFFFYLLYTYDRPVAEASVLLILLAAAIAPFCGRVSTVAAACGRHPWRVAAVTGAVLALAARYVYHAHPLSMDEYTAWFQSRIFASGALSAHFPPSWLDRLIYQPFQNYFLVVSRASGDVTSAYWPGFALAMAPFSLIGAEWLCNPVLSALTVVAIARTCRLVFPENEAVAGWAILFTVASPVFAGSGISYFAMTGLLLANLVFIWGFLQPTARRLFVSGIVGSLALTFHNPLPHTLFALPWLIWFLGRRPPLRHAAALIAGYAPLTLLLGLGWILFKAHVVAGGAGQLAHAPSQGFLALVASVFSLPSASIFVIRAAGVIKLWVWAVPGLLILACMGYARWRENRAVQLLAASALLTFFAYFFVPFDQGNGWGYRYFHPAWGVLPILAGAAVATGLRNDDGEALPAFRNLAGAFIVCSLLILVPWQLRNIETHISTQLARIPDAPANRRSIVFVFVDRNVFLNDLVQNDPLLRNRSIRMVGKGEQADGEFLRSAHIAATPLPATEFGQVWLIGQ</sequence>
<evidence type="ECO:0000313" key="2">
    <source>
        <dbReference type="EMBL" id="KWA64102.1"/>
    </source>
</evidence>
<dbReference type="Proteomes" id="UP000068603">
    <property type="component" value="Unassembled WGS sequence"/>
</dbReference>
<dbReference type="EMBL" id="LPHB01000034">
    <property type="protein sequence ID" value="KWA64102.1"/>
    <property type="molecule type" value="Genomic_DNA"/>
</dbReference>
<feature type="transmembrane region" description="Helical" evidence="1">
    <location>
        <begin position="182"/>
        <end position="204"/>
    </location>
</feature>
<protein>
    <submittedName>
        <fullName evidence="2">Uncharacterized protein</fullName>
    </submittedName>
</protein>
<feature type="transmembrane region" description="Helical" evidence="1">
    <location>
        <begin position="263"/>
        <end position="280"/>
    </location>
</feature>
<feature type="transmembrane region" description="Helical" evidence="1">
    <location>
        <begin position="454"/>
        <end position="475"/>
    </location>
</feature>
<keyword evidence="1" id="KW-0812">Transmembrane</keyword>
<feature type="transmembrane region" description="Helical" evidence="1">
    <location>
        <begin position="238"/>
        <end position="256"/>
    </location>
</feature>
<evidence type="ECO:0000256" key="1">
    <source>
        <dbReference type="SAM" id="Phobius"/>
    </source>
</evidence>
<feature type="transmembrane region" description="Helical" evidence="1">
    <location>
        <begin position="370"/>
        <end position="387"/>
    </location>
</feature>
<proteinExistence type="predicted"/>
<feature type="transmembrane region" description="Helical" evidence="1">
    <location>
        <begin position="21"/>
        <end position="41"/>
    </location>
</feature>
<organism evidence="2">
    <name type="scientific">Burkholderia stagnalis</name>
    <dbReference type="NCBI Taxonomy" id="1503054"/>
    <lineage>
        <taxon>Bacteria</taxon>
        <taxon>Pseudomonadati</taxon>
        <taxon>Pseudomonadota</taxon>
        <taxon>Betaproteobacteria</taxon>
        <taxon>Burkholderiales</taxon>
        <taxon>Burkholderiaceae</taxon>
        <taxon>Burkholderia</taxon>
        <taxon>Burkholderia cepacia complex</taxon>
    </lineage>
</organism>
<reference evidence="2 3" key="1">
    <citation type="submission" date="2015-11" db="EMBL/GenBank/DDBJ databases">
        <title>Expanding the genomic diversity of Burkholderia species for the development of highly accurate diagnostics.</title>
        <authorList>
            <person name="Sahl J."/>
            <person name="Keim P."/>
            <person name="Wagner D."/>
        </authorList>
    </citation>
    <scope>NUCLEOTIDE SEQUENCE [LARGE SCALE GENOMIC DNA]</scope>
    <source>
        <strain evidence="2 3">MSMB1960WGS</strain>
    </source>
</reference>
<comment type="caution">
    <text evidence="2">The sequence shown here is derived from an EMBL/GenBank/DDBJ whole genome shotgun (WGS) entry which is preliminary data.</text>
</comment>
<evidence type="ECO:0000313" key="3">
    <source>
        <dbReference type="Proteomes" id="UP000068603"/>
    </source>
</evidence>
<dbReference type="STRING" id="1503054.WT74_10835"/>
<keyword evidence="1" id="KW-0472">Membrane</keyword>
<dbReference type="AlphaFoldDB" id="A0A106NQE8"/>
<feature type="transmembrane region" description="Helical" evidence="1">
    <location>
        <begin position="344"/>
        <end position="364"/>
    </location>
</feature>
<feature type="transmembrane region" description="Helical" evidence="1">
    <location>
        <begin position="424"/>
        <end position="442"/>
    </location>
</feature>
<feature type="transmembrane region" description="Helical" evidence="1">
    <location>
        <begin position="61"/>
        <end position="82"/>
    </location>
</feature>
<feature type="transmembrane region" description="Helical" evidence="1">
    <location>
        <begin position="394"/>
        <end position="412"/>
    </location>
</feature>
<feature type="transmembrane region" description="Helical" evidence="1">
    <location>
        <begin position="216"/>
        <end position="232"/>
    </location>
</feature>
<accession>A0A106NQE8</accession>
<gene>
    <name evidence="2" type="ORF">WT44_11230</name>
</gene>
<name>A0A106NQE8_9BURK</name>